<evidence type="ECO:0000313" key="7">
    <source>
        <dbReference type="Proteomes" id="UP000769157"/>
    </source>
</evidence>
<evidence type="ECO:0000256" key="4">
    <source>
        <dbReference type="ARBA" id="ARBA00023002"/>
    </source>
</evidence>
<dbReference type="EMBL" id="JAEUBE010000183">
    <property type="protein sequence ID" value="KAH3667514.1"/>
    <property type="molecule type" value="Genomic_DNA"/>
</dbReference>
<dbReference type="InterPro" id="IPR036188">
    <property type="entry name" value="FAD/NAD-bd_sf"/>
</dbReference>
<protein>
    <recommendedName>
        <fullName evidence="5">FAD/NAD(P)-binding domain-containing protein</fullName>
    </recommendedName>
</protein>
<organism evidence="6 7">
    <name type="scientific">Ogataea philodendri</name>
    <dbReference type="NCBI Taxonomy" id="1378263"/>
    <lineage>
        <taxon>Eukaryota</taxon>
        <taxon>Fungi</taxon>
        <taxon>Dikarya</taxon>
        <taxon>Ascomycota</taxon>
        <taxon>Saccharomycotina</taxon>
        <taxon>Pichiomycetes</taxon>
        <taxon>Pichiales</taxon>
        <taxon>Pichiaceae</taxon>
        <taxon>Ogataea</taxon>
    </lineage>
</organism>
<dbReference type="Proteomes" id="UP000769157">
    <property type="component" value="Unassembled WGS sequence"/>
</dbReference>
<dbReference type="GO" id="GO:0004174">
    <property type="term" value="F:electron-transferring-flavoprotein dehydrogenase activity"/>
    <property type="evidence" value="ECO:0007669"/>
    <property type="project" value="TreeGrafter"/>
</dbReference>
<comment type="similarity">
    <text evidence="1">Belongs to the FAD-dependent oxidoreductase family.</text>
</comment>
<evidence type="ECO:0000256" key="2">
    <source>
        <dbReference type="ARBA" id="ARBA00022630"/>
    </source>
</evidence>
<dbReference type="AlphaFoldDB" id="A0A9P8PA60"/>
<evidence type="ECO:0000256" key="1">
    <source>
        <dbReference type="ARBA" id="ARBA00006442"/>
    </source>
</evidence>
<dbReference type="Pfam" id="PF07992">
    <property type="entry name" value="Pyr_redox_2"/>
    <property type="match status" value="1"/>
</dbReference>
<dbReference type="PANTHER" id="PTHR43735:SF3">
    <property type="entry name" value="FERROPTOSIS SUPPRESSOR PROTEIN 1"/>
    <property type="match status" value="1"/>
</dbReference>
<keyword evidence="3" id="KW-0274">FAD</keyword>
<reference evidence="6" key="2">
    <citation type="submission" date="2021-01" db="EMBL/GenBank/DDBJ databases">
        <authorList>
            <person name="Schikora-Tamarit M.A."/>
        </authorList>
    </citation>
    <scope>NUCLEOTIDE SEQUENCE</scope>
    <source>
        <strain evidence="6">CBS6075</strain>
    </source>
</reference>
<name>A0A9P8PA60_9ASCO</name>
<dbReference type="PANTHER" id="PTHR43735">
    <property type="entry name" value="APOPTOSIS-INDUCING FACTOR 1"/>
    <property type="match status" value="1"/>
</dbReference>
<dbReference type="Gene3D" id="3.50.50.100">
    <property type="match status" value="1"/>
</dbReference>
<keyword evidence="4" id="KW-0560">Oxidoreductase</keyword>
<dbReference type="RefSeq" id="XP_046062326.1">
    <property type="nucleotide sequence ID" value="XM_046204112.1"/>
</dbReference>
<dbReference type="GeneID" id="70235130"/>
<dbReference type="SUPFAM" id="SSF51905">
    <property type="entry name" value="FAD/NAD(P)-binding domain"/>
    <property type="match status" value="2"/>
</dbReference>
<dbReference type="GO" id="GO:0005737">
    <property type="term" value="C:cytoplasm"/>
    <property type="evidence" value="ECO:0007669"/>
    <property type="project" value="TreeGrafter"/>
</dbReference>
<keyword evidence="2" id="KW-0285">Flavoprotein</keyword>
<reference evidence="6" key="1">
    <citation type="journal article" date="2021" name="Open Biol.">
        <title>Shared evolutionary footprints suggest mitochondrial oxidative damage underlies multiple complex I losses in fungi.</title>
        <authorList>
            <person name="Schikora-Tamarit M.A."/>
            <person name="Marcet-Houben M."/>
            <person name="Nosek J."/>
            <person name="Gabaldon T."/>
        </authorList>
    </citation>
    <scope>NUCLEOTIDE SEQUENCE</scope>
    <source>
        <strain evidence="6">CBS6075</strain>
    </source>
</reference>
<keyword evidence="7" id="KW-1185">Reference proteome</keyword>
<proteinExistence type="inferred from homology"/>
<feature type="domain" description="FAD/NAD(P)-binding" evidence="5">
    <location>
        <begin position="12"/>
        <end position="364"/>
    </location>
</feature>
<dbReference type="InterPro" id="IPR023753">
    <property type="entry name" value="FAD/NAD-binding_dom"/>
</dbReference>
<evidence type="ECO:0000313" key="6">
    <source>
        <dbReference type="EMBL" id="KAH3667514.1"/>
    </source>
</evidence>
<evidence type="ECO:0000256" key="3">
    <source>
        <dbReference type="ARBA" id="ARBA00022827"/>
    </source>
</evidence>
<accession>A0A9P8PA60</accession>
<evidence type="ECO:0000259" key="5">
    <source>
        <dbReference type="Pfam" id="PF07992"/>
    </source>
</evidence>
<comment type="caution">
    <text evidence="6">The sequence shown here is derived from an EMBL/GenBank/DDBJ whole genome shotgun (WGS) entry which is preliminary data.</text>
</comment>
<sequence length="674" mass="74898">MADALKQSSMSRVLIVGGSFAGVAALKALIKKSASSTKPLEVTLVEPKLGMLNILGIPKAVIDPDFAVESFVSFDRANVYWDTIRLQEGSTFDAKKVLRSENGDKPNVGIFAEEVKYNPNLKLHFIQGQITQLSKNSAHVKLEQLDKGKLPDKYKPKTKAEEFDVSFDSCIICSGRTRNWPLDPLSSTSEELRKEMTDSAEQIKNSKKTVIIGGGALGIELAGEIKHEYPEKEVVLIHPHSTLPPESLLGDQFKEQTLEFLKNLGIEVLLNTRVKTEAEDGTLVTTDGRTISSDLVFWCNYKKNNVSFLAKNFPTVFAANGDVEVTKYYELKTADGNVIENIFAVGDLANLALVKTAGWAFRQGMQAANNALELLSTGSKENYESVNEEFLNKAGMVLVVGMNQSICEDFQGSVFVNDPEHLEMYTDYRLRIDLDLLAPVVYEPLELAFRQLIVIELVPVLFSDLCCKELVKQVVAATVNHQSAISGAMVAQADDTLNTVEPRLERRLVKVRPWLHFWSISSVWKSHVQRVERGQQLICAPELFELAKNSRLHSGVPHKLFVGDSVAVVCVDVSINRRQVLFSPSFRVIKVEFIVSEALHPLESFLLSEADWASMISFGTDLVFFTTMPGESLYVLTDFVLIGSSVRVEFVTVVVILYGVGYLRSPILYMRSGN</sequence>
<gene>
    <name evidence="6" type="ORF">OGAPHI_003163</name>
</gene>
<dbReference type="OrthoDB" id="202203at2759"/>
<dbReference type="PRINTS" id="PR00411">
    <property type="entry name" value="PNDRDTASEI"/>
</dbReference>
<dbReference type="GO" id="GO:0050660">
    <property type="term" value="F:flavin adenine dinucleotide binding"/>
    <property type="evidence" value="ECO:0007669"/>
    <property type="project" value="TreeGrafter"/>
</dbReference>
<dbReference type="PRINTS" id="PR00368">
    <property type="entry name" value="FADPNR"/>
</dbReference>